<evidence type="ECO:0000313" key="13">
    <source>
        <dbReference type="Ensembl" id="ENSPKIP00000023075.1"/>
    </source>
</evidence>
<keyword evidence="7" id="KW-0378">Hydrolase</keyword>
<evidence type="ECO:0000256" key="5">
    <source>
        <dbReference type="ARBA" id="ARBA00022722"/>
    </source>
</evidence>
<feature type="domain" description="Reverse transcriptase" evidence="11">
    <location>
        <begin position="136"/>
        <end position="313"/>
    </location>
</feature>
<evidence type="ECO:0000256" key="9">
    <source>
        <dbReference type="ARBA" id="ARBA00039658"/>
    </source>
</evidence>
<sequence>MHFATVPLQAPTARLTTYLEEPISVLGCLHSTVSKFGLTCPAHFFIVEHGTALLGMDLIKGLKLQFDGHKVLSPPHVASVCTLSSPPLKDVRLGCVKYFTHKVNVSDSVLPIRCKLRRLPFSVRDAVSIELRRLPEADVIEEIDSSPWVSPVMVVQKKTGGIRMCVDLRGPNKAITVDSYPLPHMEVMMTLLQGADTFSTIDLESAYHQVPLHEDSRDLTAFITHKGLFRFKRVPYGLASAPAAFQKMIAIILDGLQNVANYLDDIIVWGRTVQEHDLALQNVLQRLRDAGLQLNNSKCQFRKQSLKFLGHKVTAQGIQVDQEHLSAILDAPVPSDAVQLRSLIGLLSWYNKFIPNFASVVVPLRACLKAENGFCWSEDAQNSLTEVKKLLVNSPALALFHPEWQVVISTDASAYGLGAVFSQIVRSCPSGSIAFASRTLSTAEQKYSTVEKEALACVWAVEKWRTYLWGRRFILRTDHQALTTLLTTKGTDCAGMRIARWATRLLCFDYSVEYRAGSENYTADCLSRLPLPFVSDTTSDAEPEFVTLVSTALTAISKEEFATASASCPELSALRMQISRSWPASLSALDPVLQPYYKLRAELSVQADFVFRGARLIVPGALRDSLVHIAHEGHQGIVRTKQRLRDIYWWPKMDINVMDKIAACQLCLSLDKTTKVSQVPLQPVPLPSAPWEKLAIDIVGPFETAVWDCRYAITLTDYYSKWPEVAFTASITTKQVTSFLTTVFSRHGNPTTIVSDNGPQFTSPEFAAFLKGRNIAHVRTANYHPSANGAVERFHRVLKSTIQSAILQSASWKVTVTDFLQVYRATPHAITGVSPFELLHGRKMRTSLDVLAPPSAVLDPSQLRKRVLARQEHMKLRFDHSRHVRPTCMHVMKAHPKFTPPVEVKEKVGSYTYLLEDGKKWHASCLAPVPDVASKGTGDTETEQGKPSHAFLSGTSESVPPGKCQSRKPAWLTDYVS</sequence>
<dbReference type="Ensembl" id="ENSPKIT00000003750.1">
    <property type="protein sequence ID" value="ENSPKIP00000023075.1"/>
    <property type="gene ID" value="ENSPKIG00000006845.1"/>
</dbReference>
<dbReference type="GO" id="GO:0003964">
    <property type="term" value="F:RNA-directed DNA polymerase activity"/>
    <property type="evidence" value="ECO:0007669"/>
    <property type="project" value="UniProtKB-KW"/>
</dbReference>
<name>A0A3B3RYT1_9TELE</name>
<dbReference type="Pfam" id="PF00665">
    <property type="entry name" value="rve"/>
    <property type="match status" value="1"/>
</dbReference>
<keyword evidence="5" id="KW-0540">Nuclease</keyword>
<dbReference type="SUPFAM" id="SSF56672">
    <property type="entry name" value="DNA/RNA polymerases"/>
    <property type="match status" value="1"/>
</dbReference>
<dbReference type="InterPro" id="IPR001584">
    <property type="entry name" value="Integrase_cat-core"/>
</dbReference>
<accession>A0A3B3RYT1</accession>
<dbReference type="InterPro" id="IPR050951">
    <property type="entry name" value="Retrovirus_Pol_polyprotein"/>
</dbReference>
<evidence type="ECO:0000256" key="3">
    <source>
        <dbReference type="ARBA" id="ARBA00022679"/>
    </source>
</evidence>
<dbReference type="GO" id="GO:0015074">
    <property type="term" value="P:DNA integration"/>
    <property type="evidence" value="ECO:0007669"/>
    <property type="project" value="InterPro"/>
</dbReference>
<dbReference type="STRING" id="1676925.ENSPKIP00000023075"/>
<dbReference type="FunFam" id="3.30.70.270:FF:000020">
    <property type="entry name" value="Transposon Tf2-6 polyprotein-like Protein"/>
    <property type="match status" value="1"/>
</dbReference>
<dbReference type="InterPro" id="IPR041588">
    <property type="entry name" value="Integrase_H2C2"/>
</dbReference>
<dbReference type="FunFam" id="1.10.340.70:FF:000003">
    <property type="entry name" value="Protein CBG25708"/>
    <property type="match status" value="1"/>
</dbReference>
<dbReference type="Gene3D" id="3.10.10.10">
    <property type="entry name" value="HIV Type 1 Reverse Transcriptase, subunit A, domain 1"/>
    <property type="match status" value="1"/>
</dbReference>
<dbReference type="InterPro" id="IPR043128">
    <property type="entry name" value="Rev_trsase/Diguanyl_cyclase"/>
</dbReference>
<dbReference type="AlphaFoldDB" id="A0A3B3RYT1"/>
<dbReference type="Pfam" id="PF17917">
    <property type="entry name" value="RT_RNaseH"/>
    <property type="match status" value="1"/>
</dbReference>
<evidence type="ECO:0000313" key="14">
    <source>
        <dbReference type="Proteomes" id="UP000261540"/>
    </source>
</evidence>
<dbReference type="SUPFAM" id="SSF53098">
    <property type="entry name" value="Ribonuclease H-like"/>
    <property type="match status" value="1"/>
</dbReference>
<dbReference type="GO" id="GO:0004523">
    <property type="term" value="F:RNA-DNA hybrid ribonuclease activity"/>
    <property type="evidence" value="ECO:0007669"/>
    <property type="project" value="UniProtKB-EC"/>
</dbReference>
<dbReference type="Pfam" id="PF00078">
    <property type="entry name" value="RVT_1"/>
    <property type="match status" value="1"/>
</dbReference>
<dbReference type="InterPro" id="IPR000477">
    <property type="entry name" value="RT_dom"/>
</dbReference>
<dbReference type="FunFam" id="3.10.20.370:FF:000001">
    <property type="entry name" value="Retrovirus-related Pol polyprotein from transposon 17.6-like protein"/>
    <property type="match status" value="1"/>
</dbReference>
<feature type="domain" description="Integrase catalytic" evidence="12">
    <location>
        <begin position="686"/>
        <end position="843"/>
    </location>
</feature>
<dbReference type="CDD" id="cd09274">
    <property type="entry name" value="RNase_HI_RT_Ty3"/>
    <property type="match status" value="1"/>
</dbReference>
<dbReference type="InterPro" id="IPR036397">
    <property type="entry name" value="RNaseH_sf"/>
</dbReference>
<reference evidence="13" key="2">
    <citation type="submission" date="2025-09" db="UniProtKB">
        <authorList>
            <consortium name="Ensembl"/>
        </authorList>
    </citation>
    <scope>IDENTIFICATION</scope>
</reference>
<comment type="similarity">
    <text evidence="1">Belongs to the beta type-B retroviral polymerase family. HERV class-II K(HML-2) pol subfamily.</text>
</comment>
<dbReference type="EC" id="3.1.26.4" evidence="2"/>
<dbReference type="InterPro" id="IPR041373">
    <property type="entry name" value="RT_RNaseH"/>
</dbReference>
<evidence type="ECO:0000256" key="1">
    <source>
        <dbReference type="ARBA" id="ARBA00010879"/>
    </source>
</evidence>
<keyword evidence="6" id="KW-0255">Endonuclease</keyword>
<proteinExistence type="inferred from homology"/>
<evidence type="ECO:0000256" key="4">
    <source>
        <dbReference type="ARBA" id="ARBA00022695"/>
    </source>
</evidence>
<dbReference type="PANTHER" id="PTHR37984:SF15">
    <property type="entry name" value="INTEGRASE CATALYTIC DOMAIN-CONTAINING PROTEIN"/>
    <property type="match status" value="1"/>
</dbReference>
<evidence type="ECO:0000256" key="8">
    <source>
        <dbReference type="ARBA" id="ARBA00022918"/>
    </source>
</evidence>
<organism evidence="13 14">
    <name type="scientific">Paramormyrops kingsleyae</name>
    <dbReference type="NCBI Taxonomy" id="1676925"/>
    <lineage>
        <taxon>Eukaryota</taxon>
        <taxon>Metazoa</taxon>
        <taxon>Chordata</taxon>
        <taxon>Craniata</taxon>
        <taxon>Vertebrata</taxon>
        <taxon>Euteleostomi</taxon>
        <taxon>Actinopterygii</taxon>
        <taxon>Neopterygii</taxon>
        <taxon>Teleostei</taxon>
        <taxon>Osteoglossocephala</taxon>
        <taxon>Osteoglossomorpha</taxon>
        <taxon>Osteoglossiformes</taxon>
        <taxon>Mormyridae</taxon>
        <taxon>Paramormyrops</taxon>
    </lineage>
</organism>
<reference evidence="13" key="1">
    <citation type="submission" date="2025-08" db="UniProtKB">
        <authorList>
            <consortium name="Ensembl"/>
        </authorList>
    </citation>
    <scope>IDENTIFICATION</scope>
</reference>
<dbReference type="Gene3D" id="3.30.420.10">
    <property type="entry name" value="Ribonuclease H-like superfamily/Ribonuclease H"/>
    <property type="match status" value="1"/>
</dbReference>
<dbReference type="Proteomes" id="UP000261540">
    <property type="component" value="Unplaced"/>
</dbReference>
<dbReference type="Pfam" id="PF17921">
    <property type="entry name" value="Integrase_H2C2"/>
    <property type="match status" value="1"/>
</dbReference>
<evidence type="ECO:0000256" key="2">
    <source>
        <dbReference type="ARBA" id="ARBA00012180"/>
    </source>
</evidence>
<protein>
    <recommendedName>
        <fullName evidence="9">Gypsy retrotransposon integrase-like protein 1</fullName>
        <ecNumber evidence="2">3.1.26.4</ecNumber>
    </recommendedName>
</protein>
<dbReference type="PROSITE" id="PS50878">
    <property type="entry name" value="RT_POL"/>
    <property type="match status" value="1"/>
</dbReference>
<keyword evidence="14" id="KW-1185">Reference proteome</keyword>
<evidence type="ECO:0000259" key="11">
    <source>
        <dbReference type="PROSITE" id="PS50878"/>
    </source>
</evidence>
<evidence type="ECO:0000259" key="12">
    <source>
        <dbReference type="PROSITE" id="PS50994"/>
    </source>
</evidence>
<evidence type="ECO:0000256" key="6">
    <source>
        <dbReference type="ARBA" id="ARBA00022759"/>
    </source>
</evidence>
<keyword evidence="4" id="KW-0548">Nucleotidyltransferase</keyword>
<dbReference type="Gene3D" id="3.30.70.270">
    <property type="match status" value="2"/>
</dbReference>
<feature type="region of interest" description="Disordered" evidence="10">
    <location>
        <begin position="932"/>
        <end position="977"/>
    </location>
</feature>
<evidence type="ECO:0000256" key="7">
    <source>
        <dbReference type="ARBA" id="ARBA00022801"/>
    </source>
</evidence>
<dbReference type="Gene3D" id="1.10.340.70">
    <property type="match status" value="1"/>
</dbReference>
<keyword evidence="3" id="KW-0808">Transferase</keyword>
<keyword evidence="8" id="KW-0695">RNA-directed DNA polymerase</keyword>
<evidence type="ECO:0000256" key="10">
    <source>
        <dbReference type="SAM" id="MobiDB-lite"/>
    </source>
</evidence>
<dbReference type="GeneTree" id="ENSGT01140000282569"/>
<dbReference type="PANTHER" id="PTHR37984">
    <property type="entry name" value="PROTEIN CBG26694"/>
    <property type="match status" value="1"/>
</dbReference>
<dbReference type="InterPro" id="IPR043502">
    <property type="entry name" value="DNA/RNA_pol_sf"/>
</dbReference>
<dbReference type="CDD" id="cd01647">
    <property type="entry name" value="RT_LTR"/>
    <property type="match status" value="1"/>
</dbReference>
<dbReference type="FunFam" id="3.30.420.10:FF:000063">
    <property type="entry name" value="Retrovirus-related Pol polyprotein from transposon 297-like Protein"/>
    <property type="match status" value="1"/>
</dbReference>
<dbReference type="PROSITE" id="PS50994">
    <property type="entry name" value="INTEGRASE"/>
    <property type="match status" value="1"/>
</dbReference>
<dbReference type="GO" id="GO:0003676">
    <property type="term" value="F:nucleic acid binding"/>
    <property type="evidence" value="ECO:0007669"/>
    <property type="project" value="InterPro"/>
</dbReference>
<dbReference type="InterPro" id="IPR012337">
    <property type="entry name" value="RNaseH-like_sf"/>
</dbReference>